<feature type="compositionally biased region" description="Polar residues" evidence="9">
    <location>
        <begin position="926"/>
        <end position="938"/>
    </location>
</feature>
<dbReference type="Proteomes" id="UP000221080">
    <property type="component" value="Chromosome 2"/>
</dbReference>
<protein>
    <submittedName>
        <fullName evidence="12 13">Testis-expressed protein 2 isoform X1</fullName>
    </submittedName>
</protein>
<dbReference type="GeneID" id="108258986"/>
<dbReference type="RefSeq" id="XP_053530739.1">
    <property type="nucleotide sequence ID" value="XM_053674764.1"/>
</dbReference>
<feature type="compositionally biased region" description="Low complexity" evidence="9">
    <location>
        <begin position="192"/>
        <end position="204"/>
    </location>
</feature>
<dbReference type="GO" id="GO:0006869">
    <property type="term" value="P:lipid transport"/>
    <property type="evidence" value="ECO:0007669"/>
    <property type="project" value="UniProtKB-KW"/>
</dbReference>
<dbReference type="GO" id="GO:0008289">
    <property type="term" value="F:lipid binding"/>
    <property type="evidence" value="ECO:0007669"/>
    <property type="project" value="UniProtKB-KW"/>
</dbReference>
<dbReference type="PROSITE" id="PS51847">
    <property type="entry name" value="SMP"/>
    <property type="match status" value="1"/>
</dbReference>
<evidence type="ECO:0000256" key="7">
    <source>
        <dbReference type="ARBA" id="ARBA00023121"/>
    </source>
</evidence>
<evidence type="ECO:0000256" key="4">
    <source>
        <dbReference type="ARBA" id="ARBA00022824"/>
    </source>
</evidence>
<evidence type="ECO:0000313" key="12">
    <source>
        <dbReference type="RefSeq" id="XP_017313559.1"/>
    </source>
</evidence>
<dbReference type="CDD" id="cd21675">
    <property type="entry name" value="SMP_TEX2"/>
    <property type="match status" value="1"/>
</dbReference>
<evidence type="ECO:0000313" key="11">
    <source>
        <dbReference type="Proteomes" id="UP000221080"/>
    </source>
</evidence>
<feature type="region of interest" description="Disordered" evidence="9">
    <location>
        <begin position="174"/>
        <end position="214"/>
    </location>
</feature>
<keyword evidence="3" id="KW-0812">Transmembrane</keyword>
<feature type="region of interest" description="Disordered" evidence="9">
    <location>
        <begin position="130"/>
        <end position="161"/>
    </location>
</feature>
<feature type="domain" description="SMP-LTD" evidence="10">
    <location>
        <begin position="627"/>
        <end position="916"/>
    </location>
</feature>
<name>A0A2D0Q5H6_ICTPU</name>
<evidence type="ECO:0000256" key="6">
    <source>
        <dbReference type="ARBA" id="ARBA00023055"/>
    </source>
</evidence>
<keyword evidence="5" id="KW-1133">Transmembrane helix</keyword>
<dbReference type="KEGG" id="ipu:108258986"/>
<feature type="compositionally biased region" description="Polar residues" evidence="9">
    <location>
        <begin position="145"/>
        <end position="161"/>
    </location>
</feature>
<accession>A0A2D0Q5H6</accession>
<evidence type="ECO:0000256" key="8">
    <source>
        <dbReference type="ARBA" id="ARBA00023136"/>
    </source>
</evidence>
<dbReference type="PANTHER" id="PTHR13466:SF4">
    <property type="entry name" value="SMP-LTD DOMAIN-CONTAINING PROTEIN"/>
    <property type="match status" value="1"/>
</dbReference>
<dbReference type="AlphaFoldDB" id="A0A2D0Q5H6"/>
<gene>
    <name evidence="12 13" type="primary">LOC108258986</name>
</gene>
<evidence type="ECO:0000256" key="5">
    <source>
        <dbReference type="ARBA" id="ARBA00022989"/>
    </source>
</evidence>
<reference evidence="11" key="1">
    <citation type="journal article" date="2016" name="Nat. Commun.">
        <title>The channel catfish genome sequence provides insights into the evolution of scale formation in teleosts.</title>
        <authorList>
            <person name="Liu Z."/>
            <person name="Liu S."/>
            <person name="Yao J."/>
            <person name="Bao L."/>
            <person name="Zhang J."/>
            <person name="Li Y."/>
            <person name="Jiang C."/>
            <person name="Sun L."/>
            <person name="Wang R."/>
            <person name="Zhang Y."/>
            <person name="Zhou T."/>
            <person name="Zeng Q."/>
            <person name="Fu Q."/>
            <person name="Gao S."/>
            <person name="Li N."/>
            <person name="Koren S."/>
            <person name="Jiang Y."/>
            <person name="Zimin A."/>
            <person name="Xu P."/>
            <person name="Phillippy A.M."/>
            <person name="Geng X."/>
            <person name="Song L."/>
            <person name="Sun F."/>
            <person name="Li C."/>
            <person name="Wang X."/>
            <person name="Chen A."/>
            <person name="Jin Y."/>
            <person name="Yuan Z."/>
            <person name="Yang Y."/>
            <person name="Tan S."/>
            <person name="Peatman E."/>
            <person name="Lu J."/>
            <person name="Qin Z."/>
            <person name="Dunham R."/>
            <person name="Li Z."/>
            <person name="Sonstegard T."/>
            <person name="Feng J."/>
            <person name="Danzmann R.G."/>
            <person name="Schroeder S."/>
            <person name="Scheffler B."/>
            <person name="Duke M.V."/>
            <person name="Ballard L."/>
            <person name="Kucuktas H."/>
            <person name="Kaltenboeck L."/>
            <person name="Liu H."/>
            <person name="Armbruster J."/>
            <person name="Xie Y."/>
            <person name="Kirby M.L."/>
            <person name="Tian Y."/>
            <person name="Flanagan M.E."/>
            <person name="Mu W."/>
            <person name="Waldbieser G.C."/>
        </authorList>
    </citation>
    <scope>NUCLEOTIDE SEQUENCE [LARGE SCALE GENOMIC DNA]</scope>
    <source>
        <strain evidence="11">SDA103</strain>
    </source>
</reference>
<dbReference type="InterPro" id="IPR031468">
    <property type="entry name" value="SMP_LBD"/>
</dbReference>
<comment type="subcellular location">
    <subcellularLocation>
        <location evidence="1">Endoplasmic reticulum membrane</location>
    </subcellularLocation>
</comment>
<evidence type="ECO:0000256" key="2">
    <source>
        <dbReference type="ARBA" id="ARBA00022448"/>
    </source>
</evidence>
<evidence type="ECO:0000259" key="10">
    <source>
        <dbReference type="PROSITE" id="PS51847"/>
    </source>
</evidence>
<sequence length="945" mass="105111">MEDSELFLDPDEKGPTVSFSKKKPHGRGSNQPALHYSAFHFPLSSSTPSALGELSTMTLGSTAPPSSMSCIIKSSSASSNKESKESSLLRLNPMLSLVESLSMEISQRESEFCLSNSDSKLHMHPWKQLGQTPKIQDAEPLPRTVPSSPTESRPNLISSGSLLMAELEDTRRKLSEAMQEPFSKLSKIIGEDSGSPKSPKGDSPASQSGAAGDISIRSEVGAGGWDKENGSQTEVCETPLRKLRKDLTPSFTSEMCCKLGSESSRYEICTYGDVMQVLEIQEHSEVKNPEQKGVKAPSAIYTTSSDPGRWLVCVGLLAYSFFVLPLSSYVTGLSLGLACGFMLGLTVVMMLAPQRPAATEMPVSSPTDNLPMEAIGTALRETAKRELQGWMNEMYSYDPETYHLSLCHSVYVTLDGCNLRLAYPRINIPRQATFTEPTHDATFVRSRCFQLSNSKVSLLPAILAKKRVWNRKYPICIMLAEEEQCVEEEHVSEAAEAKSEREEKLKQVEMEADQTTTLYLFGRTGREKEEWYQHFLLASKTKICRKESKPEVCSAGDSSQGSSDDLALMLGLRELAGSVREKILLDYNSYMAHFITPESCSLTPSPCHSEPGSPIDTKRFSSDPVAGCRDLAWINAVIGRIFWDFLQEKYWADQVAHKIQKKLSKIRLPYFMNELTLAELDLGTCMPQVLSTSRPSVDHRGLWLELEVLYTGSLHMTLETKMNLCKLGRESCSEAYSITEPSRIVGTRPRVCIIADSDEESSSAGSSDEEEVIPSEPQGPLADKNIHSGTEGHGGSSTSRKILRFVDKIAKSKYFQKATENEYIKKKITEVSNTPLLLSVEVLELSGTLAVNIPPPPTDRIWYSFRVPPRLDLRVKPMLGEREVTFTHVTEWIERKLQCEFQKIFVMPNMDDLYLPLMSSGMDNIDMSQNFSGESQDQQECRSSE</sequence>
<evidence type="ECO:0000256" key="9">
    <source>
        <dbReference type="SAM" id="MobiDB-lite"/>
    </source>
</evidence>
<feature type="region of interest" description="Disordered" evidence="9">
    <location>
        <begin position="1"/>
        <end position="33"/>
    </location>
</feature>
<evidence type="ECO:0000256" key="3">
    <source>
        <dbReference type="ARBA" id="ARBA00022692"/>
    </source>
</evidence>
<dbReference type="OrthoDB" id="26740at2759"/>
<reference evidence="12 13" key="2">
    <citation type="submission" date="2025-04" db="UniProtKB">
        <authorList>
            <consortium name="RefSeq"/>
        </authorList>
    </citation>
    <scope>IDENTIFICATION</scope>
    <source>
        <tissue evidence="12 13">Blood</tissue>
    </source>
</reference>
<proteinExistence type="predicted"/>
<organism evidence="11 12">
    <name type="scientific">Ictalurus punctatus</name>
    <name type="common">Channel catfish</name>
    <name type="synonym">Silurus punctatus</name>
    <dbReference type="NCBI Taxonomy" id="7998"/>
    <lineage>
        <taxon>Eukaryota</taxon>
        <taxon>Metazoa</taxon>
        <taxon>Chordata</taxon>
        <taxon>Craniata</taxon>
        <taxon>Vertebrata</taxon>
        <taxon>Euteleostomi</taxon>
        <taxon>Actinopterygii</taxon>
        <taxon>Neopterygii</taxon>
        <taxon>Teleostei</taxon>
        <taxon>Ostariophysi</taxon>
        <taxon>Siluriformes</taxon>
        <taxon>Ictaluridae</taxon>
        <taxon>Ictalurus</taxon>
    </lineage>
</organism>
<keyword evidence="7" id="KW-0446">Lipid-binding</keyword>
<dbReference type="RefSeq" id="XP_017313559.1">
    <property type="nucleotide sequence ID" value="XM_017458070.3"/>
</dbReference>
<feature type="region of interest" description="Disordered" evidence="9">
    <location>
        <begin position="758"/>
        <end position="798"/>
    </location>
</feature>
<evidence type="ECO:0000313" key="13">
    <source>
        <dbReference type="RefSeq" id="XP_053530739.1"/>
    </source>
</evidence>
<keyword evidence="6" id="KW-0445">Lipid transport</keyword>
<keyword evidence="11" id="KW-1185">Reference proteome</keyword>
<keyword evidence="2" id="KW-0813">Transport</keyword>
<feature type="compositionally biased region" description="Acidic residues" evidence="9">
    <location>
        <begin position="758"/>
        <end position="773"/>
    </location>
</feature>
<feature type="region of interest" description="Disordered" evidence="9">
    <location>
        <begin position="926"/>
        <end position="945"/>
    </location>
</feature>
<evidence type="ECO:0000256" key="1">
    <source>
        <dbReference type="ARBA" id="ARBA00004586"/>
    </source>
</evidence>
<dbReference type="PANTHER" id="PTHR13466">
    <property type="entry name" value="TEX2 PROTEIN-RELATED"/>
    <property type="match status" value="1"/>
</dbReference>
<dbReference type="GO" id="GO:0005789">
    <property type="term" value="C:endoplasmic reticulum membrane"/>
    <property type="evidence" value="ECO:0007669"/>
    <property type="project" value="UniProtKB-SubCell"/>
</dbReference>
<keyword evidence="4" id="KW-0256">Endoplasmic reticulum</keyword>
<keyword evidence="8" id="KW-0472">Membrane</keyword>